<dbReference type="PANTHER" id="PTHR28620:SF1">
    <property type="entry name" value="CENP-V_GFA DOMAIN-CONTAINING PROTEIN"/>
    <property type="match status" value="1"/>
</dbReference>
<keyword evidence="3" id="KW-0862">Zinc</keyword>
<comment type="caution">
    <text evidence="5">The sequence shown here is derived from an EMBL/GenBank/DDBJ whole genome shotgun (WGS) entry which is preliminary data.</text>
</comment>
<accession>A0A9P4JYK0</accession>
<gene>
    <name evidence="5" type="ORF">CC78DRAFT_622016</name>
</gene>
<dbReference type="Proteomes" id="UP000800093">
    <property type="component" value="Unassembled WGS sequence"/>
</dbReference>
<dbReference type="PROSITE" id="PS51891">
    <property type="entry name" value="CENP_V_GFA"/>
    <property type="match status" value="1"/>
</dbReference>
<organism evidence="5 6">
    <name type="scientific">Lojkania enalia</name>
    <dbReference type="NCBI Taxonomy" id="147567"/>
    <lineage>
        <taxon>Eukaryota</taxon>
        <taxon>Fungi</taxon>
        <taxon>Dikarya</taxon>
        <taxon>Ascomycota</taxon>
        <taxon>Pezizomycotina</taxon>
        <taxon>Dothideomycetes</taxon>
        <taxon>Pleosporomycetidae</taxon>
        <taxon>Pleosporales</taxon>
        <taxon>Pleosporales incertae sedis</taxon>
        <taxon>Lojkania</taxon>
    </lineage>
</organism>
<protein>
    <recommendedName>
        <fullName evidence="4">CENP-V/GFA domain-containing protein</fullName>
    </recommendedName>
</protein>
<dbReference type="AlphaFoldDB" id="A0A9P4JYK0"/>
<evidence type="ECO:0000313" key="6">
    <source>
        <dbReference type="Proteomes" id="UP000800093"/>
    </source>
</evidence>
<keyword evidence="2" id="KW-0479">Metal-binding</keyword>
<dbReference type="Gene3D" id="2.170.150.70">
    <property type="match status" value="1"/>
</dbReference>
<comment type="similarity">
    <text evidence="1">Belongs to the Gfa family.</text>
</comment>
<dbReference type="OrthoDB" id="3930719at2759"/>
<evidence type="ECO:0000256" key="1">
    <source>
        <dbReference type="ARBA" id="ARBA00005495"/>
    </source>
</evidence>
<dbReference type="GO" id="GO:0016846">
    <property type="term" value="F:carbon-sulfur lyase activity"/>
    <property type="evidence" value="ECO:0007669"/>
    <property type="project" value="InterPro"/>
</dbReference>
<sequence length="209" mass="23721">MSITTPGDLPSKPSVYHGSCHCGTIRYSIKLTFPIVKSNDRLAKLVRVYKCNCTTCHKMAMFHCRVANPATDFILTSPSAIEEMGEYRTAEKVIGWYFCKNCGVRVFGVGGGWVQREIDGGEWGEAADEGVRKTVWATEEGPLIKRVFDGKEIEMPLHYVSVNAVTLEGVDLREWHEKGWMFYVDRRFDSKPGFRWEGPYENIVIALQD</sequence>
<keyword evidence="6" id="KW-1185">Reference proteome</keyword>
<name>A0A9P4JYK0_9PLEO</name>
<dbReference type="SUPFAM" id="SSF51316">
    <property type="entry name" value="Mss4-like"/>
    <property type="match status" value="1"/>
</dbReference>
<evidence type="ECO:0000256" key="2">
    <source>
        <dbReference type="ARBA" id="ARBA00022723"/>
    </source>
</evidence>
<dbReference type="PANTHER" id="PTHR28620">
    <property type="entry name" value="CENTROMERE PROTEIN V"/>
    <property type="match status" value="1"/>
</dbReference>
<dbReference type="InterPro" id="IPR052355">
    <property type="entry name" value="CENP-V-like"/>
</dbReference>
<evidence type="ECO:0000256" key="3">
    <source>
        <dbReference type="ARBA" id="ARBA00022833"/>
    </source>
</evidence>
<dbReference type="EMBL" id="ML986776">
    <property type="protein sequence ID" value="KAF2258200.1"/>
    <property type="molecule type" value="Genomic_DNA"/>
</dbReference>
<dbReference type="Pfam" id="PF04828">
    <property type="entry name" value="GFA"/>
    <property type="match status" value="1"/>
</dbReference>
<feature type="domain" description="CENP-V/GFA" evidence="4">
    <location>
        <begin position="16"/>
        <end position="176"/>
    </location>
</feature>
<proteinExistence type="inferred from homology"/>
<evidence type="ECO:0000313" key="5">
    <source>
        <dbReference type="EMBL" id="KAF2258200.1"/>
    </source>
</evidence>
<dbReference type="InterPro" id="IPR006913">
    <property type="entry name" value="CENP-V/GFA"/>
</dbReference>
<reference evidence="6" key="1">
    <citation type="journal article" date="2020" name="Stud. Mycol.">
        <title>101 Dothideomycetes genomes: A test case for predicting lifestyles and emergence of pathogens.</title>
        <authorList>
            <person name="Haridas S."/>
            <person name="Albert R."/>
            <person name="Binder M."/>
            <person name="Bloem J."/>
            <person name="LaButti K."/>
            <person name="Salamov A."/>
            <person name="Andreopoulos B."/>
            <person name="Baker S."/>
            <person name="Barry K."/>
            <person name="Bills G."/>
            <person name="Bluhm B."/>
            <person name="Cannon C."/>
            <person name="Castanera R."/>
            <person name="Culley D."/>
            <person name="Daum C."/>
            <person name="Ezra D."/>
            <person name="Gonzalez J."/>
            <person name="Henrissat B."/>
            <person name="Kuo A."/>
            <person name="Liang C."/>
            <person name="Lipzen A."/>
            <person name="Lutzoni F."/>
            <person name="Magnuson J."/>
            <person name="Mondo S."/>
            <person name="Nolan M."/>
            <person name="Ohm R."/>
            <person name="Pangilinan J."/>
            <person name="Park H.-J."/>
            <person name="Ramirez L."/>
            <person name="Alfaro M."/>
            <person name="Sun H."/>
            <person name="Tritt A."/>
            <person name="Yoshinaga Y."/>
            <person name="Zwiers L.-H."/>
            <person name="Turgeon B."/>
            <person name="Goodwin S."/>
            <person name="Spatafora J."/>
            <person name="Crous P."/>
            <person name="Grigoriev I."/>
        </authorList>
    </citation>
    <scope>NUCLEOTIDE SEQUENCE [LARGE SCALE GENOMIC DNA]</scope>
    <source>
        <strain evidence="6">CBS 304.66</strain>
    </source>
</reference>
<dbReference type="InterPro" id="IPR011057">
    <property type="entry name" value="Mss4-like_sf"/>
</dbReference>
<dbReference type="GO" id="GO:0046872">
    <property type="term" value="F:metal ion binding"/>
    <property type="evidence" value="ECO:0007669"/>
    <property type="project" value="UniProtKB-KW"/>
</dbReference>
<evidence type="ECO:0000259" key="4">
    <source>
        <dbReference type="PROSITE" id="PS51891"/>
    </source>
</evidence>